<dbReference type="Pfam" id="PF14541">
    <property type="entry name" value="TAXi_C"/>
    <property type="match status" value="1"/>
</dbReference>
<dbReference type="Proteomes" id="UP000824469">
    <property type="component" value="Unassembled WGS sequence"/>
</dbReference>
<dbReference type="InterPro" id="IPR001461">
    <property type="entry name" value="Aspartic_peptidase_A1"/>
</dbReference>
<dbReference type="PANTHER" id="PTHR13683:SF875">
    <property type="entry name" value="EUKARYOTIC ASPARTYL PROTEASE FAMILY PROTEIN"/>
    <property type="match status" value="1"/>
</dbReference>
<reference evidence="3 4" key="1">
    <citation type="journal article" date="2021" name="Nat. Plants">
        <title>The Taxus genome provides insights into paclitaxel biosynthesis.</title>
        <authorList>
            <person name="Xiong X."/>
            <person name="Gou J."/>
            <person name="Liao Q."/>
            <person name="Li Y."/>
            <person name="Zhou Q."/>
            <person name="Bi G."/>
            <person name="Li C."/>
            <person name="Du R."/>
            <person name="Wang X."/>
            <person name="Sun T."/>
            <person name="Guo L."/>
            <person name="Liang H."/>
            <person name="Lu P."/>
            <person name="Wu Y."/>
            <person name="Zhang Z."/>
            <person name="Ro D.K."/>
            <person name="Shang Y."/>
            <person name="Huang S."/>
            <person name="Yan J."/>
        </authorList>
    </citation>
    <scope>NUCLEOTIDE SEQUENCE [LARGE SCALE GENOMIC DNA]</scope>
    <source>
        <strain evidence="3">Ta-2019</strain>
    </source>
</reference>
<dbReference type="Gene3D" id="2.40.70.10">
    <property type="entry name" value="Acid Proteases"/>
    <property type="match status" value="1"/>
</dbReference>
<feature type="non-terminal residue" evidence="3">
    <location>
        <position position="1"/>
    </location>
</feature>
<dbReference type="EMBL" id="JAHRHJ020000010">
    <property type="protein sequence ID" value="KAH9298287.1"/>
    <property type="molecule type" value="Genomic_DNA"/>
</dbReference>
<gene>
    <name evidence="3" type="ORF">KI387_029969</name>
</gene>
<protein>
    <recommendedName>
        <fullName evidence="2">Peptidase A1 domain-containing protein</fullName>
    </recommendedName>
</protein>
<evidence type="ECO:0000259" key="2">
    <source>
        <dbReference type="PROSITE" id="PS51767"/>
    </source>
</evidence>
<comment type="caution">
    <text evidence="3">The sequence shown here is derived from an EMBL/GenBank/DDBJ whole genome shotgun (WGS) entry which is preliminary data.</text>
</comment>
<dbReference type="PANTHER" id="PTHR13683">
    <property type="entry name" value="ASPARTYL PROTEASES"/>
    <property type="match status" value="1"/>
</dbReference>
<organism evidence="3 4">
    <name type="scientific">Taxus chinensis</name>
    <name type="common">Chinese yew</name>
    <name type="synonym">Taxus wallichiana var. chinensis</name>
    <dbReference type="NCBI Taxonomy" id="29808"/>
    <lineage>
        <taxon>Eukaryota</taxon>
        <taxon>Viridiplantae</taxon>
        <taxon>Streptophyta</taxon>
        <taxon>Embryophyta</taxon>
        <taxon>Tracheophyta</taxon>
        <taxon>Spermatophyta</taxon>
        <taxon>Pinopsida</taxon>
        <taxon>Pinidae</taxon>
        <taxon>Conifers II</taxon>
        <taxon>Cupressales</taxon>
        <taxon>Taxaceae</taxon>
        <taxon>Taxus</taxon>
    </lineage>
</organism>
<dbReference type="InterPro" id="IPR021109">
    <property type="entry name" value="Peptidase_aspartic_dom_sf"/>
</dbReference>
<dbReference type="AlphaFoldDB" id="A0AA38FE23"/>
<dbReference type="InterPro" id="IPR033121">
    <property type="entry name" value="PEPTIDASE_A1"/>
</dbReference>
<name>A0AA38FE23_TAXCH</name>
<comment type="similarity">
    <text evidence="1">Belongs to the peptidase A1 family.</text>
</comment>
<dbReference type="SUPFAM" id="SSF50630">
    <property type="entry name" value="Acid proteases"/>
    <property type="match status" value="1"/>
</dbReference>
<feature type="domain" description="Peptidase A1" evidence="2">
    <location>
        <begin position="1"/>
        <end position="78"/>
    </location>
</feature>
<dbReference type="GO" id="GO:0006508">
    <property type="term" value="P:proteolysis"/>
    <property type="evidence" value="ECO:0007669"/>
    <property type="project" value="InterPro"/>
</dbReference>
<accession>A0AA38FE23</accession>
<dbReference type="GO" id="GO:0004190">
    <property type="term" value="F:aspartic-type endopeptidase activity"/>
    <property type="evidence" value="ECO:0007669"/>
    <property type="project" value="InterPro"/>
</dbReference>
<sequence length="78" mass="8386">AHYNLNLLGIAVNGKNLPIDPQVFATTNSRGTIVDCGTTLAYLVEEAYDSFFNTIVAAVSQSTQLVTYKGSPCFIITN</sequence>
<dbReference type="PROSITE" id="PS51767">
    <property type="entry name" value="PEPTIDASE_A1"/>
    <property type="match status" value="1"/>
</dbReference>
<evidence type="ECO:0000256" key="1">
    <source>
        <dbReference type="ARBA" id="ARBA00007447"/>
    </source>
</evidence>
<evidence type="ECO:0000313" key="3">
    <source>
        <dbReference type="EMBL" id="KAH9298287.1"/>
    </source>
</evidence>
<dbReference type="InterPro" id="IPR032799">
    <property type="entry name" value="TAXi_C"/>
</dbReference>
<evidence type="ECO:0000313" key="4">
    <source>
        <dbReference type="Proteomes" id="UP000824469"/>
    </source>
</evidence>
<keyword evidence="4" id="KW-1185">Reference proteome</keyword>
<proteinExistence type="inferred from homology"/>
<feature type="non-terminal residue" evidence="3">
    <location>
        <position position="78"/>
    </location>
</feature>